<evidence type="ECO:0000256" key="3">
    <source>
        <dbReference type="ARBA" id="ARBA00005178"/>
    </source>
</evidence>
<dbReference type="SUPFAM" id="SSF47644">
    <property type="entry name" value="Methionine synthase domain"/>
    <property type="match status" value="1"/>
</dbReference>
<evidence type="ECO:0000256" key="9">
    <source>
        <dbReference type="ARBA" id="ARBA00022679"/>
    </source>
</evidence>
<evidence type="ECO:0000259" key="23">
    <source>
        <dbReference type="PROSITE" id="PS50974"/>
    </source>
</evidence>
<dbReference type="FunFam" id="1.10.1240.10:FF:000001">
    <property type="entry name" value="Methionine synthase"/>
    <property type="match status" value="1"/>
</dbReference>
<evidence type="ECO:0000259" key="25">
    <source>
        <dbReference type="PROSITE" id="PS51337"/>
    </source>
</evidence>
<evidence type="ECO:0000256" key="5">
    <source>
        <dbReference type="ARBA" id="ARBA00012032"/>
    </source>
</evidence>
<dbReference type="FunFam" id="3.20.20.20:FF:000002">
    <property type="entry name" value="Methionine synthase"/>
    <property type="match status" value="2"/>
</dbReference>
<evidence type="ECO:0000256" key="20">
    <source>
        <dbReference type="SAM" id="MobiDB-lite"/>
    </source>
</evidence>
<dbReference type="Pfam" id="PF02574">
    <property type="entry name" value="S-methyl_trans"/>
    <property type="match status" value="2"/>
</dbReference>
<dbReference type="CDD" id="cd00740">
    <property type="entry name" value="MeTr"/>
    <property type="match status" value="2"/>
</dbReference>
<evidence type="ECO:0000259" key="22">
    <source>
        <dbReference type="PROSITE" id="PS50972"/>
    </source>
</evidence>
<evidence type="ECO:0000256" key="2">
    <source>
        <dbReference type="ARBA" id="ARBA00001956"/>
    </source>
</evidence>
<comment type="similarity">
    <text evidence="4">Belongs to the vitamin-B12 dependent methionine synthase family.</text>
</comment>
<dbReference type="GO" id="GO:0008705">
    <property type="term" value="F:methionine synthase activity"/>
    <property type="evidence" value="ECO:0007669"/>
    <property type="project" value="UniProtKB-EC"/>
</dbReference>
<feature type="domain" description="Hcy-binding" evidence="21">
    <location>
        <begin position="843"/>
        <end position="1165"/>
    </location>
</feature>
<evidence type="ECO:0000256" key="17">
    <source>
        <dbReference type="ARBA" id="ARBA00031040"/>
    </source>
</evidence>
<dbReference type="InterPro" id="IPR003726">
    <property type="entry name" value="HCY_dom"/>
</dbReference>
<dbReference type="PROSITE" id="PS51332">
    <property type="entry name" value="B12_BINDING"/>
    <property type="match status" value="1"/>
</dbReference>
<evidence type="ECO:0000256" key="18">
    <source>
        <dbReference type="PROSITE-ProRule" id="PRU00333"/>
    </source>
</evidence>
<dbReference type="GO" id="GO:0046653">
    <property type="term" value="P:tetrahydrofolate metabolic process"/>
    <property type="evidence" value="ECO:0007669"/>
    <property type="project" value="TreeGrafter"/>
</dbReference>
<evidence type="ECO:0000256" key="11">
    <source>
        <dbReference type="ARBA" id="ARBA00022723"/>
    </source>
</evidence>
<dbReference type="InterPro" id="IPR011822">
    <property type="entry name" value="MetH"/>
</dbReference>
<dbReference type="GO" id="GO:0050667">
    <property type="term" value="P:homocysteine metabolic process"/>
    <property type="evidence" value="ECO:0007669"/>
    <property type="project" value="TreeGrafter"/>
</dbReference>
<feature type="binding site" evidence="18">
    <location>
        <position position="1087"/>
    </location>
    <ligand>
        <name>Zn(2+)</name>
        <dbReference type="ChEBI" id="CHEBI:29105"/>
    </ligand>
</feature>
<dbReference type="Gene3D" id="3.10.196.10">
    <property type="entry name" value="Vitamin B12-dependent methionine synthase, activation domain"/>
    <property type="match status" value="1"/>
</dbReference>
<feature type="binding site" evidence="18">
    <location>
        <position position="1151"/>
    </location>
    <ligand>
        <name>Zn(2+)</name>
        <dbReference type="ChEBI" id="CHEBI:29105"/>
    </ligand>
</feature>
<keyword evidence="6 19" id="KW-0489">Methyltransferase</keyword>
<dbReference type="InterPro" id="IPR050554">
    <property type="entry name" value="Met_Synthase/Corrinoid"/>
</dbReference>
<dbReference type="SMART" id="SM01018">
    <property type="entry name" value="B12-binding_2"/>
    <property type="match status" value="1"/>
</dbReference>
<keyword evidence="12" id="KW-0677">Repeat</keyword>
<organism evidence="26">
    <name type="scientific">Parachlorella kessleri</name>
    <name type="common">Green alga</name>
    <name type="synonym">Chlorella kessleri</name>
    <dbReference type="NCBI Taxonomy" id="3074"/>
    <lineage>
        <taxon>Eukaryota</taxon>
        <taxon>Viridiplantae</taxon>
        <taxon>Chlorophyta</taxon>
        <taxon>core chlorophytes</taxon>
        <taxon>Trebouxiophyceae</taxon>
        <taxon>Chlorellales</taxon>
        <taxon>Chlorellaceae</taxon>
        <taxon>Parachlorella</taxon>
    </lineage>
</organism>
<feature type="domain" description="Pterin-binding" evidence="22">
    <location>
        <begin position="500"/>
        <end position="767"/>
    </location>
</feature>
<dbReference type="SUPFAM" id="SSF56507">
    <property type="entry name" value="Methionine synthase activation domain-like"/>
    <property type="match status" value="1"/>
</dbReference>
<feature type="compositionally biased region" description="Low complexity" evidence="20">
    <location>
        <begin position="57"/>
        <end position="74"/>
    </location>
</feature>
<dbReference type="PROSITE" id="PS51337">
    <property type="entry name" value="B12_BINDING_NTER"/>
    <property type="match status" value="1"/>
</dbReference>
<name>A0A146HUB3_PARKE</name>
<dbReference type="GO" id="GO:0005829">
    <property type="term" value="C:cytosol"/>
    <property type="evidence" value="ECO:0007669"/>
    <property type="project" value="TreeGrafter"/>
</dbReference>
<feature type="binding site" evidence="18">
    <location>
        <position position="1150"/>
    </location>
    <ligand>
        <name>Zn(2+)</name>
        <dbReference type="ChEBI" id="CHEBI:29105"/>
    </ligand>
</feature>
<keyword evidence="15" id="KW-0170">Cobalt</keyword>
<keyword evidence="10" id="KW-0949">S-adenosyl-L-methionine</keyword>
<feature type="domain" description="B12-binding" evidence="24">
    <location>
        <begin position="1611"/>
        <end position="1762"/>
    </location>
</feature>
<dbReference type="SUPFAM" id="SSF52242">
    <property type="entry name" value="Cobalamin (vitamin B12)-binding domain"/>
    <property type="match status" value="1"/>
</dbReference>
<dbReference type="PANTHER" id="PTHR45833">
    <property type="entry name" value="METHIONINE SYNTHASE"/>
    <property type="match status" value="1"/>
</dbReference>
<dbReference type="Gene3D" id="1.10.288.10">
    <property type="entry name" value="Cobalamin-dependent Methionine Synthase, domain 2"/>
    <property type="match status" value="1"/>
</dbReference>
<evidence type="ECO:0000256" key="7">
    <source>
        <dbReference type="ARBA" id="ARBA00022605"/>
    </source>
</evidence>
<dbReference type="Gene3D" id="3.40.50.280">
    <property type="entry name" value="Cobalamin-binding domain"/>
    <property type="match status" value="1"/>
</dbReference>
<feature type="domain" description="Hcy-binding" evidence="21">
    <location>
        <begin position="142"/>
        <end position="464"/>
    </location>
</feature>
<dbReference type="InterPro" id="IPR036594">
    <property type="entry name" value="Meth_synthase_dom"/>
</dbReference>
<dbReference type="Gene3D" id="3.20.20.20">
    <property type="entry name" value="Dihydropteroate synthase-like"/>
    <property type="match status" value="2"/>
</dbReference>
<dbReference type="SUPFAM" id="SSF51717">
    <property type="entry name" value="Dihydropteroate synthetase-like"/>
    <property type="match status" value="2"/>
</dbReference>
<keyword evidence="14" id="KW-0486">Methionine biosynthesis</keyword>
<evidence type="ECO:0000313" key="26">
    <source>
        <dbReference type="EMBL" id="BAU71143.1"/>
    </source>
</evidence>
<dbReference type="NCBIfam" id="TIGR02082">
    <property type="entry name" value="metH"/>
    <property type="match status" value="1"/>
</dbReference>
<dbReference type="InterPro" id="IPR003759">
    <property type="entry name" value="Cbl-bd_cap"/>
</dbReference>
<dbReference type="EC" id="2.1.1.13" evidence="5"/>
<proteinExistence type="evidence at transcript level"/>
<keyword evidence="9 19" id="KW-0808">Transferase</keyword>
<dbReference type="Pfam" id="PF00809">
    <property type="entry name" value="Pterin_bind"/>
    <property type="match status" value="2"/>
</dbReference>
<feature type="binding site" evidence="18">
    <location>
        <position position="386"/>
    </location>
    <ligand>
        <name>Zn(2+)</name>
        <dbReference type="ChEBI" id="CHEBI:29105"/>
    </ligand>
</feature>
<dbReference type="GO" id="GO:0032259">
    <property type="term" value="P:methylation"/>
    <property type="evidence" value="ECO:0007669"/>
    <property type="project" value="UniProtKB-KW"/>
</dbReference>
<comment type="cofactor">
    <cofactor evidence="1 18">
        <name>Zn(2+)</name>
        <dbReference type="ChEBI" id="CHEBI:29105"/>
    </cofactor>
</comment>
<dbReference type="InterPro" id="IPR011005">
    <property type="entry name" value="Dihydropteroate_synth-like_sf"/>
</dbReference>
<comment type="pathway">
    <text evidence="3">Amino-acid biosynthesis; L-methionine biosynthesis via de novo pathway; L-methionine from L-homocysteine (MetH route): step 1/1.</text>
</comment>
<dbReference type="PROSITE" id="PS50972">
    <property type="entry name" value="PTERIN_BINDING"/>
    <property type="match status" value="2"/>
</dbReference>
<evidence type="ECO:0000256" key="1">
    <source>
        <dbReference type="ARBA" id="ARBA00001947"/>
    </source>
</evidence>
<dbReference type="InterPro" id="IPR033706">
    <property type="entry name" value="Met_synthase_B12-bd"/>
</dbReference>
<dbReference type="Pfam" id="PF02965">
    <property type="entry name" value="Met_synt_B12"/>
    <property type="match status" value="1"/>
</dbReference>
<evidence type="ECO:0000256" key="16">
    <source>
        <dbReference type="ARBA" id="ARBA00030163"/>
    </source>
</evidence>
<evidence type="ECO:0000256" key="14">
    <source>
        <dbReference type="ARBA" id="ARBA00023167"/>
    </source>
</evidence>
<dbReference type="GO" id="GO:0031419">
    <property type="term" value="F:cobalamin binding"/>
    <property type="evidence" value="ECO:0007669"/>
    <property type="project" value="UniProtKB-KW"/>
</dbReference>
<feature type="domain" description="Pterin-binding" evidence="22">
    <location>
        <begin position="1201"/>
        <end position="1461"/>
    </location>
</feature>
<sequence length="2115" mass="230958">MFAQRKGNWQHLPHLQAIGYLNAGKYASPTAGGATTVNGQARDATPSSSAVEAKPEAVQGASSASSAPSLPQVAKEAAVPSKPGPEAGEAATASVPAPLVVEQRAAAPGPASKEPEAASTVAGVAEGGYKSWADPVKKSAAFGELEALMKERIIFIDGAMGTQIQKYRLQEADFRGERYKDHPHELKGNNDLLVVTRPDVIEAIHTAYLEAGADIIETNTFNGTRASQSDYQLDQLEEVRLINIEAARLAKRCTSAYMAKHAGSKKFVAGAVGPTSKTLSVSPSVENPAFRGVTYDEVEAGYYEQVEALYDGGVDLFLVETIFDTLNAKAALFALERFFAEKGVRIPVFVSGTIVDNSGRTLSGQTNEAFWNSVSHAKPLAVGLNCALGASDMKKYVSNLSSCADCYVFCYPNAGLPNAMGGYDQKGPEMAEEIRPFCEEGLVNAIGGCCGTGPEHIAAIREMALAYPARPCHAVHEVMRLSGLEPLNYAPNTANMRETFLMIGERCNVAGSIIYKKAIVDGDYDKAAQIALQQVNQGAHVLDINMDDGLIEGVGAMTRFVNLLVSDPEISKVPFMIDSSKFHIIEAGLKCCQGKCIVNSISLKEGEEKFKQQAQIVKRHGAALVVMAFDEEGQAATRDEKVRICRRAYRILVEEVGFNPQDIIFDPNILTIGTGMSEHNNYAVDFIEATAEIKKVCPGAKISGGVSNIAFSFRGNEPVRRAFHSAFLHHACKAGMDMGIVNAAQVQADVYEKIDKELLGYVEDVLLNRRADSTERMLEYAATLDPKSKPTAVRKLNAEPEVKITPRLNPLPAGVDPLAPDADLPPVPAYKRWEDPVKKSAAFGELEALMKERIIFIDGAMGTQIQKYRLQEADFRGDRYKDHPHELKGNNDLLVVTRPDVIEAIHTAYLEAGADIIETNTFNGTRASQSDYQLDQLEEVRLINIEAAQLAKRCTAAYMAKHPGSKKFVAGAVGPTSKTLSVSPSVENPAFRGVTYDEVEAGYYEQVEALYDGGVDLFLVETIFDTLNAKAALFALERFFAEKGVRIPVFVSGTIVDNSGRTLSGQTNEAFWNSVSHAKPLAVGLNCALGASDMKKYVANLSSCADCYVFCYPNAGLPNAMGGYDQKGPEMAEEIRPFCEEGLVNAIGGCCGTGPEHIAAIREMALAYPARKCHAVPDLMRLSGLEPLNYEPDGASMRQTFLNIGERCNVAGSIIYKKAIVAGDYDKAAQIALQQVNQGAHVLDINMDDGLIEGVGAMTRFVNLLVSDPEISKVPFMIDSSKFHIIEAGLKCCQGKCIVNSISLKEGEEKFKQQAQIVKRHGAALVVMAFDEEGQAASYSEKVRICQRAYRILVEEVGFNPQDIIFDPNILTVGTGLSEHNNYAVDFIRATREIKRQCPGAKISGGVSNIAFSFRGNEAVRRAFHSSFLHHACKAGMDMGIVNAAQVIADEYSKIDKELLEFVEDVLLNRCENATERMLEYAATLEPKCKPTDVKKKGQGVGADAKKQGPSWRELAVEKRIEHALIKGIDEFVVADTEEARTSGRYPAPLNVIEGPLMDGMNVVGDLFGAGKMFLPQVIKSARVMKRAVAHLIPYIEEEKLRTGSTGNDNAGVIIMATVKGDVHDIGKNIVGVVLGCNNFKVIDLGVMTPWDKILAAAKEHQADIIGLSGLITPSLDEMVTVAKKMEEQGLKLPLLIGGATTSKMHTAVKIAPQARNDGKGGTSHWPEQCYSGPVVYVLDASRSVPVAQALLDPKNKVEFADDIREQYAEMREEFYSGLEDRKYLPLPEARKKALQLDWKDPALRPVVPRLLGTKAYVDFPIEEVLPYIDWNPFFQVWQLRGRYPNRGYPKIFNDEAVGAEAKKLFEEAQVVLKEIVEAKSLQLVGIVGIYPANAAGDDIEVYADEARAEVVNKFYGLRQQAEKDTDEPYHCLSDFIAPKETGIPDYLGLFANAAMGVDKLVAKHKAAGDDYSYIMTEAIADRLAEAFAEKLHELVRRELWGYAKDEDMSVDDMLKVKYQGIRPAPGYPSQPDHTEKRAMWDLMKVEEQVGMRLTESLAMIPAAAVSGLYFASPQAQYFAVGKITQDQVEDYAARKKMPVEEAERWLRTMLSYEP</sequence>
<evidence type="ECO:0000256" key="12">
    <source>
        <dbReference type="ARBA" id="ARBA00022737"/>
    </source>
</evidence>
<evidence type="ECO:0000256" key="15">
    <source>
        <dbReference type="ARBA" id="ARBA00023285"/>
    </source>
</evidence>
<comment type="cofactor">
    <cofactor evidence="2">
        <name>methylcob(III)alamin</name>
        <dbReference type="ChEBI" id="CHEBI:28115"/>
    </cofactor>
</comment>
<dbReference type="Gene3D" id="3.20.20.330">
    <property type="entry name" value="Homocysteine-binding-like domain"/>
    <property type="match status" value="2"/>
</dbReference>
<keyword evidence="13 18" id="KW-0862">Zinc</keyword>
<feature type="domain" description="B12-binding N-terminal" evidence="25">
    <location>
        <begin position="1508"/>
        <end position="1604"/>
    </location>
</feature>
<dbReference type="PROSITE" id="PS50970">
    <property type="entry name" value="HCY"/>
    <property type="match status" value="2"/>
</dbReference>
<evidence type="ECO:0000256" key="10">
    <source>
        <dbReference type="ARBA" id="ARBA00022691"/>
    </source>
</evidence>
<feature type="binding site" evidence="18">
    <location>
        <position position="450"/>
    </location>
    <ligand>
        <name>Zn(2+)</name>
        <dbReference type="ChEBI" id="CHEBI:29105"/>
    </ligand>
</feature>
<evidence type="ECO:0000256" key="19">
    <source>
        <dbReference type="PROSITE-ProRule" id="PRU00346"/>
    </source>
</evidence>
<dbReference type="EMBL" id="LC093976">
    <property type="protein sequence ID" value="BAU71143.1"/>
    <property type="molecule type" value="mRNA"/>
</dbReference>
<dbReference type="Pfam" id="PF02310">
    <property type="entry name" value="B12-binding"/>
    <property type="match status" value="1"/>
</dbReference>
<feature type="compositionally biased region" description="Polar residues" evidence="20">
    <location>
        <begin position="34"/>
        <end position="50"/>
    </location>
</feature>
<dbReference type="UniPathway" id="UPA00051">
    <property type="reaction ID" value="UER00081"/>
</dbReference>
<reference evidence="26" key="1">
    <citation type="submission" date="2015-10" db="EMBL/GenBank/DDBJ databases">
        <title>Towards Deciphering the Relationship between Polyphosphate Accumulation Dynamics and Electron-dense Bodies Ultrastructure in the Green Alga Parachlorella kessleri.</title>
        <authorList>
            <person name="Ota S."/>
            <person name="Yoshihara M."/>
            <person name="Yamazaki T."/>
            <person name="Takeshita T."/>
            <person name="Hiram A."/>
            <person name="Konomi M."/>
            <person name="Oshima K."/>
            <person name="Hattori M."/>
            <person name="Bisova K."/>
            <person name="Zachleder V."/>
            <person name="Kawano S."/>
        </authorList>
    </citation>
    <scope>NUCLEOTIDE SEQUENCE</scope>
    <source>
        <strain evidence="26">NIES-2152</strain>
    </source>
</reference>
<evidence type="ECO:0000256" key="4">
    <source>
        <dbReference type="ARBA" id="ARBA00010398"/>
    </source>
</evidence>
<dbReference type="PROSITE" id="PS50974">
    <property type="entry name" value="ADOMET_ACTIVATION"/>
    <property type="match status" value="1"/>
</dbReference>
<keyword evidence="11 18" id="KW-0479">Metal-binding</keyword>
<evidence type="ECO:0000259" key="24">
    <source>
        <dbReference type="PROSITE" id="PS51332"/>
    </source>
</evidence>
<evidence type="ECO:0000256" key="13">
    <source>
        <dbReference type="ARBA" id="ARBA00022833"/>
    </source>
</evidence>
<dbReference type="NCBIfam" id="NF007024">
    <property type="entry name" value="PRK09490.1"/>
    <property type="match status" value="1"/>
</dbReference>
<dbReference type="CDD" id="cd02069">
    <property type="entry name" value="methionine_synthase_B12_BD"/>
    <property type="match status" value="1"/>
</dbReference>
<dbReference type="InterPro" id="IPR004223">
    <property type="entry name" value="VitB12-dep_Met_synth_activ_dom"/>
</dbReference>
<feature type="domain" description="AdoMet activation" evidence="23">
    <location>
        <begin position="1778"/>
        <end position="2115"/>
    </location>
</feature>
<dbReference type="InterPro" id="IPR037010">
    <property type="entry name" value="VitB12-dep_Met_synth_activ_sf"/>
</dbReference>
<dbReference type="PANTHER" id="PTHR45833:SF1">
    <property type="entry name" value="METHIONINE SYNTHASE"/>
    <property type="match status" value="1"/>
</dbReference>
<dbReference type="GO" id="GO:0008270">
    <property type="term" value="F:zinc ion binding"/>
    <property type="evidence" value="ECO:0007669"/>
    <property type="project" value="InterPro"/>
</dbReference>
<feature type="binding site" evidence="18">
    <location>
        <position position="449"/>
    </location>
    <ligand>
        <name>Zn(2+)</name>
        <dbReference type="ChEBI" id="CHEBI:29105"/>
    </ligand>
</feature>
<dbReference type="SUPFAM" id="SSF82282">
    <property type="entry name" value="Homocysteine S-methyltransferase"/>
    <property type="match status" value="2"/>
</dbReference>
<keyword evidence="8" id="KW-0846">Cobalamin</keyword>
<evidence type="ECO:0000256" key="6">
    <source>
        <dbReference type="ARBA" id="ARBA00022603"/>
    </source>
</evidence>
<dbReference type="InterPro" id="IPR006158">
    <property type="entry name" value="Cobalamin-bd"/>
</dbReference>
<keyword evidence="7" id="KW-0028">Amino-acid biosynthesis</keyword>
<dbReference type="Pfam" id="PF02607">
    <property type="entry name" value="B12-binding_2"/>
    <property type="match status" value="1"/>
</dbReference>
<accession>A0A146HUB3</accession>
<dbReference type="InterPro" id="IPR036724">
    <property type="entry name" value="Cobalamin-bd_sf"/>
</dbReference>
<protein>
    <recommendedName>
        <fullName evidence="5">methionine synthase</fullName>
        <ecNumber evidence="5">2.1.1.13</ecNumber>
    </recommendedName>
    <alternativeName>
        <fullName evidence="17">5-methyltetrahydrofolate--homocysteine methyltransferase</fullName>
    </alternativeName>
    <alternativeName>
        <fullName evidence="16">Vitamin-B12 dependent methionine synthase</fullName>
    </alternativeName>
</protein>
<feature type="region of interest" description="Disordered" evidence="20">
    <location>
        <begin position="34"/>
        <end position="96"/>
    </location>
</feature>
<evidence type="ECO:0000256" key="8">
    <source>
        <dbReference type="ARBA" id="ARBA00022628"/>
    </source>
</evidence>
<dbReference type="InterPro" id="IPR036589">
    <property type="entry name" value="HCY_dom_sf"/>
</dbReference>
<dbReference type="Gene3D" id="1.10.1240.10">
    <property type="entry name" value="Methionine synthase domain"/>
    <property type="match status" value="1"/>
</dbReference>
<dbReference type="FunFam" id="3.20.20.330:FF:000001">
    <property type="entry name" value="Methionine synthase"/>
    <property type="match status" value="2"/>
</dbReference>
<evidence type="ECO:0000259" key="21">
    <source>
        <dbReference type="PROSITE" id="PS50970"/>
    </source>
</evidence>
<dbReference type="InterPro" id="IPR000489">
    <property type="entry name" value="Pterin-binding_dom"/>
</dbReference>